<evidence type="ECO:0000259" key="6">
    <source>
        <dbReference type="PROSITE" id="PS51007"/>
    </source>
</evidence>
<reference evidence="9 10" key="2">
    <citation type="submission" date="2016-06" db="EMBL/GenBank/DDBJ databases">
        <authorList>
            <person name="Petersen J."/>
            <person name="Sayavedra L."/>
        </authorList>
    </citation>
    <scope>NUCLEOTIDE SEQUENCE [LARGE SCALE GENOMIC DNA]</scope>
    <source>
        <strain evidence="10">BazSymA</strain>
        <strain evidence="9">BazSymB</strain>
    </source>
</reference>
<name>A0A1H6LT10_9GAMM</name>
<dbReference type="STRING" id="235205.BAZSYMB_SCAFFOLD00004_20"/>
<evidence type="ECO:0000313" key="8">
    <source>
        <dbReference type="EMBL" id="SEH91821.1"/>
    </source>
</evidence>
<dbReference type="GO" id="GO:0046872">
    <property type="term" value="F:metal ion binding"/>
    <property type="evidence" value="ECO:0007669"/>
    <property type="project" value="UniProtKB-KW"/>
</dbReference>
<evidence type="ECO:0000313" key="9">
    <source>
        <dbReference type="Proteomes" id="UP000198559"/>
    </source>
</evidence>
<evidence type="ECO:0000256" key="4">
    <source>
        <dbReference type="PROSITE-ProRule" id="PRU00433"/>
    </source>
</evidence>
<feature type="chain" id="PRO_5014063590" evidence="5">
    <location>
        <begin position="28"/>
        <end position="136"/>
    </location>
</feature>
<dbReference type="RefSeq" id="WP_090716778.1">
    <property type="nucleotide sequence ID" value="NZ_CDSC02000324.1"/>
</dbReference>
<keyword evidence="1 4" id="KW-0349">Heme</keyword>
<keyword evidence="2 4" id="KW-0479">Metal-binding</keyword>
<feature type="signal peptide" evidence="5">
    <location>
        <begin position="1"/>
        <end position="27"/>
    </location>
</feature>
<dbReference type="Pfam" id="PF13442">
    <property type="entry name" value="Cytochrome_CBB3"/>
    <property type="match status" value="1"/>
</dbReference>
<reference evidence="8" key="1">
    <citation type="submission" date="2016-06" db="EMBL/GenBank/DDBJ databases">
        <authorList>
            <person name="Olsen C.W."/>
            <person name="Carey S."/>
            <person name="Hinshaw L."/>
            <person name="Karasin A.I."/>
        </authorList>
    </citation>
    <scope>NUCLEOTIDE SEQUENCE [LARGE SCALE GENOMIC DNA]</scope>
    <source>
        <strain evidence="8">BazSymA</strain>
        <strain evidence="7">BazSymB</strain>
    </source>
</reference>
<keyword evidence="5" id="KW-0732">Signal</keyword>
<organism evidence="8 10">
    <name type="scientific">Bathymodiolus azoricus thioautotrophic gill symbiont</name>
    <dbReference type="NCBI Taxonomy" id="235205"/>
    <lineage>
        <taxon>Bacteria</taxon>
        <taxon>Pseudomonadati</taxon>
        <taxon>Pseudomonadota</taxon>
        <taxon>Gammaproteobacteria</taxon>
        <taxon>sulfur-oxidizing symbionts</taxon>
    </lineage>
</organism>
<dbReference type="NCBIfam" id="TIGR04485">
    <property type="entry name" value="thiosulf_SoxX"/>
    <property type="match status" value="1"/>
</dbReference>
<accession>A0A1H6LT10</accession>
<dbReference type="PROSITE" id="PS51007">
    <property type="entry name" value="CYTC"/>
    <property type="match status" value="1"/>
</dbReference>
<sequence length="136" mass="14661">MIKNKHFSTLVLSAVVSIAILATPSYAGKKEEKALKKAAKLCKQTYPANVEGCAPAFSRSHGNCLGCHNIQGGTQPGNVAPPLVAMKARFPNRAVLRAQIWDATVKNPNSLMPPMGKHKILTEKQVDSVTDFIHSL</sequence>
<evidence type="ECO:0000256" key="5">
    <source>
        <dbReference type="SAM" id="SignalP"/>
    </source>
</evidence>
<proteinExistence type="predicted"/>
<dbReference type="AlphaFoldDB" id="A0A1H6LT10"/>
<dbReference type="GO" id="GO:0020037">
    <property type="term" value="F:heme binding"/>
    <property type="evidence" value="ECO:0007669"/>
    <property type="project" value="InterPro"/>
</dbReference>
<dbReference type="InterPro" id="IPR030999">
    <property type="entry name" value="Thiosulf_SoxX"/>
</dbReference>
<evidence type="ECO:0000256" key="3">
    <source>
        <dbReference type="ARBA" id="ARBA00023004"/>
    </source>
</evidence>
<dbReference type="InterPro" id="IPR036909">
    <property type="entry name" value="Cyt_c-like_dom_sf"/>
</dbReference>
<dbReference type="Proteomes" id="UP000198988">
    <property type="component" value="Unassembled WGS sequence"/>
</dbReference>
<dbReference type="EMBL" id="CVUD02000032">
    <property type="protein sequence ID" value="SEH57336.1"/>
    <property type="molecule type" value="Genomic_DNA"/>
</dbReference>
<protein>
    <submittedName>
        <fullName evidence="8">Sulfur oxidation protein SoxX</fullName>
    </submittedName>
</protein>
<dbReference type="GO" id="GO:0009055">
    <property type="term" value="F:electron transfer activity"/>
    <property type="evidence" value="ECO:0007669"/>
    <property type="project" value="InterPro"/>
</dbReference>
<feature type="domain" description="Cytochrome c" evidence="6">
    <location>
        <begin position="48"/>
        <end position="136"/>
    </location>
</feature>
<evidence type="ECO:0000313" key="10">
    <source>
        <dbReference type="Proteomes" id="UP000198988"/>
    </source>
</evidence>
<dbReference type="Proteomes" id="UP000198559">
    <property type="component" value="Unassembled WGS sequence"/>
</dbReference>
<dbReference type="SUPFAM" id="SSF46626">
    <property type="entry name" value="Cytochrome c"/>
    <property type="match status" value="1"/>
</dbReference>
<evidence type="ECO:0000313" key="7">
    <source>
        <dbReference type="EMBL" id="SEH57336.1"/>
    </source>
</evidence>
<evidence type="ECO:0000256" key="2">
    <source>
        <dbReference type="ARBA" id="ARBA00022723"/>
    </source>
</evidence>
<keyword evidence="3 4" id="KW-0408">Iron</keyword>
<evidence type="ECO:0000256" key="1">
    <source>
        <dbReference type="ARBA" id="ARBA00022617"/>
    </source>
</evidence>
<dbReference type="Gene3D" id="1.10.760.10">
    <property type="entry name" value="Cytochrome c-like domain"/>
    <property type="match status" value="1"/>
</dbReference>
<dbReference type="EMBL" id="CDSC02000324">
    <property type="protein sequence ID" value="SEH91821.1"/>
    <property type="molecule type" value="Genomic_DNA"/>
</dbReference>
<gene>
    <name evidence="8" type="ORF">BAZSYMA_ACONTIG00234_1</name>
    <name evidence="7" type="ORF">BAZSYMB_SCAFFOLD00004_20</name>
</gene>
<dbReference type="OrthoDB" id="9793634at2"/>
<dbReference type="InterPro" id="IPR009056">
    <property type="entry name" value="Cyt_c-like_dom"/>
</dbReference>